<reference evidence="2 3" key="1">
    <citation type="submission" date="2018-11" db="EMBL/GenBank/DDBJ databases">
        <authorList>
            <consortium name="Pathogen Informatics"/>
        </authorList>
    </citation>
    <scope>NUCLEOTIDE SEQUENCE [LARGE SCALE GENOMIC DNA]</scope>
</reference>
<dbReference type="WBParaSite" id="HPBE_0000371501-mRNA-1">
    <property type="protein sequence ID" value="HPBE_0000371501-mRNA-1"/>
    <property type="gene ID" value="HPBE_0000371501"/>
</dbReference>
<proteinExistence type="predicted"/>
<gene>
    <name evidence="2" type="ORF">HPBE_LOCUS3716</name>
</gene>
<evidence type="ECO:0000313" key="2">
    <source>
        <dbReference type="EMBL" id="VDO40891.1"/>
    </source>
</evidence>
<dbReference type="Proteomes" id="UP000050761">
    <property type="component" value="Unassembled WGS sequence"/>
</dbReference>
<reference evidence="4" key="2">
    <citation type="submission" date="2019-09" db="UniProtKB">
        <authorList>
            <consortium name="WormBaseParasite"/>
        </authorList>
    </citation>
    <scope>IDENTIFICATION</scope>
</reference>
<dbReference type="EMBL" id="UZAH01013084">
    <property type="protein sequence ID" value="VDO40891.1"/>
    <property type="molecule type" value="Genomic_DNA"/>
</dbReference>
<keyword evidence="3" id="KW-1185">Reference proteome</keyword>
<feature type="chain" id="PRO_5044551331" evidence="1">
    <location>
        <begin position="19"/>
        <end position="103"/>
    </location>
</feature>
<evidence type="ECO:0000313" key="4">
    <source>
        <dbReference type="WBParaSite" id="HPBE_0000371501-mRNA-1"/>
    </source>
</evidence>
<accession>A0A3P7UZY7</accession>
<evidence type="ECO:0000256" key="1">
    <source>
        <dbReference type="SAM" id="SignalP"/>
    </source>
</evidence>
<evidence type="ECO:0000313" key="3">
    <source>
        <dbReference type="Proteomes" id="UP000050761"/>
    </source>
</evidence>
<keyword evidence="1" id="KW-0732">Signal</keyword>
<protein>
    <submittedName>
        <fullName evidence="4">Saposin B-type domain-containing protein</fullName>
    </submittedName>
</protein>
<feature type="signal peptide" evidence="1">
    <location>
        <begin position="1"/>
        <end position="18"/>
    </location>
</feature>
<dbReference type="AlphaFoldDB" id="A0A183FC23"/>
<organism evidence="3 4">
    <name type="scientific">Heligmosomoides polygyrus</name>
    <name type="common">Parasitic roundworm</name>
    <dbReference type="NCBI Taxonomy" id="6339"/>
    <lineage>
        <taxon>Eukaryota</taxon>
        <taxon>Metazoa</taxon>
        <taxon>Ecdysozoa</taxon>
        <taxon>Nematoda</taxon>
        <taxon>Chromadorea</taxon>
        <taxon>Rhabditida</taxon>
        <taxon>Rhabditina</taxon>
        <taxon>Rhabditomorpha</taxon>
        <taxon>Strongyloidea</taxon>
        <taxon>Heligmosomidae</taxon>
        <taxon>Heligmosomoides</taxon>
    </lineage>
</organism>
<sequence length="103" mass="11172">MKWLAVICVLAILGSGLAIGPNCKEKDPKVFEGLSQAEIELICGKDNDWERKVNFKAVKEALEEKCKKGPKFFGSLSAPEIALLCPDAVDDNGVVKFAPHNEG</sequence>
<accession>A0A183FC23</accession>
<name>A0A183FC23_HELPZ</name>